<evidence type="ECO:0000256" key="1">
    <source>
        <dbReference type="SAM" id="MobiDB-lite"/>
    </source>
</evidence>
<proteinExistence type="predicted"/>
<gene>
    <name evidence="2" type="ORF">Hypma_002002</name>
</gene>
<keyword evidence="3" id="KW-1185">Reference proteome</keyword>
<name>A0A369J5I1_HYPMA</name>
<reference evidence="2" key="1">
    <citation type="submission" date="2018-04" db="EMBL/GenBank/DDBJ databases">
        <title>Whole genome sequencing of Hypsizygus marmoreus.</title>
        <authorList>
            <person name="Choi I.-G."/>
            <person name="Min B."/>
            <person name="Kim J.-G."/>
            <person name="Kim S."/>
            <person name="Oh Y.-L."/>
            <person name="Kong W.-S."/>
            <person name="Park H."/>
            <person name="Jeong J."/>
            <person name="Song E.-S."/>
        </authorList>
    </citation>
    <scope>NUCLEOTIDE SEQUENCE [LARGE SCALE GENOMIC DNA]</scope>
    <source>
        <strain evidence="2">51987-8</strain>
    </source>
</reference>
<feature type="compositionally biased region" description="Polar residues" evidence="1">
    <location>
        <begin position="70"/>
        <end position="79"/>
    </location>
</feature>
<feature type="compositionally biased region" description="Polar residues" evidence="1">
    <location>
        <begin position="1"/>
        <end position="18"/>
    </location>
</feature>
<comment type="caution">
    <text evidence="2">The sequence shown here is derived from an EMBL/GenBank/DDBJ whole genome shotgun (WGS) entry which is preliminary data.</text>
</comment>
<accession>A0A369J5I1</accession>
<protein>
    <submittedName>
        <fullName evidence="2">Uncharacterized protein</fullName>
    </submittedName>
</protein>
<dbReference type="EMBL" id="LUEZ02000113">
    <property type="protein sequence ID" value="RDB17208.1"/>
    <property type="molecule type" value="Genomic_DNA"/>
</dbReference>
<sequence length="79" mass="8659">MFEHANCNSLPDTSNSPREYTDSAHKRCENNDLRLHSSNAVAVIKGTSRHQALVGRSCASPMDDVENDRGGSSNVDRKT</sequence>
<feature type="region of interest" description="Disordered" evidence="1">
    <location>
        <begin position="48"/>
        <end position="79"/>
    </location>
</feature>
<dbReference type="Proteomes" id="UP000076154">
    <property type="component" value="Unassembled WGS sequence"/>
</dbReference>
<evidence type="ECO:0000313" key="3">
    <source>
        <dbReference type="Proteomes" id="UP000076154"/>
    </source>
</evidence>
<evidence type="ECO:0000313" key="2">
    <source>
        <dbReference type="EMBL" id="RDB17208.1"/>
    </source>
</evidence>
<feature type="region of interest" description="Disordered" evidence="1">
    <location>
        <begin position="1"/>
        <end position="24"/>
    </location>
</feature>
<organism evidence="2 3">
    <name type="scientific">Hypsizygus marmoreus</name>
    <name type="common">White beech mushroom</name>
    <name type="synonym">Agaricus marmoreus</name>
    <dbReference type="NCBI Taxonomy" id="39966"/>
    <lineage>
        <taxon>Eukaryota</taxon>
        <taxon>Fungi</taxon>
        <taxon>Dikarya</taxon>
        <taxon>Basidiomycota</taxon>
        <taxon>Agaricomycotina</taxon>
        <taxon>Agaricomycetes</taxon>
        <taxon>Agaricomycetidae</taxon>
        <taxon>Agaricales</taxon>
        <taxon>Tricholomatineae</taxon>
        <taxon>Lyophyllaceae</taxon>
        <taxon>Hypsizygus</taxon>
    </lineage>
</organism>
<dbReference type="InParanoid" id="A0A369J5I1"/>
<dbReference type="AlphaFoldDB" id="A0A369J5I1"/>